<feature type="binding site" evidence="5">
    <location>
        <position position="93"/>
    </location>
    <ligand>
        <name>Mg(2+)</name>
        <dbReference type="ChEBI" id="CHEBI:18420"/>
        <label>2</label>
    </ligand>
</feature>
<dbReference type="Gene3D" id="3.40.190.80">
    <property type="match status" value="1"/>
</dbReference>
<dbReference type="PROSITE" id="PS00630">
    <property type="entry name" value="IMP_2"/>
    <property type="match status" value="1"/>
</dbReference>
<organism evidence="6 7">
    <name type="scientific">Rhodoblastus acidophilus</name>
    <name type="common">Rhodopseudomonas acidophila</name>
    <dbReference type="NCBI Taxonomy" id="1074"/>
    <lineage>
        <taxon>Bacteria</taxon>
        <taxon>Pseudomonadati</taxon>
        <taxon>Pseudomonadota</taxon>
        <taxon>Alphaproteobacteria</taxon>
        <taxon>Hyphomicrobiales</taxon>
        <taxon>Rhodoblastaceae</taxon>
        <taxon>Rhodoblastus</taxon>
    </lineage>
</organism>
<comment type="caution">
    <text evidence="6">The sequence shown here is derived from an EMBL/GenBank/DDBJ whole genome shotgun (WGS) entry which is preliminary data.</text>
</comment>
<dbReference type="PROSITE" id="PS00629">
    <property type="entry name" value="IMP_1"/>
    <property type="match status" value="1"/>
</dbReference>
<dbReference type="PANTHER" id="PTHR20854">
    <property type="entry name" value="INOSITOL MONOPHOSPHATASE"/>
    <property type="match status" value="1"/>
</dbReference>
<accession>A0A6N8DQZ6</accession>
<dbReference type="GO" id="GO:0006020">
    <property type="term" value="P:inositol metabolic process"/>
    <property type="evidence" value="ECO:0007669"/>
    <property type="project" value="TreeGrafter"/>
</dbReference>
<dbReference type="GO" id="GO:0046872">
    <property type="term" value="F:metal ion binding"/>
    <property type="evidence" value="ECO:0007669"/>
    <property type="project" value="UniProtKB-KW"/>
</dbReference>
<feature type="binding site" evidence="5">
    <location>
        <position position="75"/>
    </location>
    <ligand>
        <name>Mg(2+)</name>
        <dbReference type="ChEBI" id="CHEBI:18420"/>
        <label>1</label>
        <note>catalytic</note>
    </ligand>
</feature>
<evidence type="ECO:0000313" key="6">
    <source>
        <dbReference type="EMBL" id="MTV31965.1"/>
    </source>
</evidence>
<dbReference type="CDD" id="cd01638">
    <property type="entry name" value="CysQ"/>
    <property type="match status" value="1"/>
</dbReference>
<feature type="binding site" evidence="5">
    <location>
        <position position="213"/>
    </location>
    <ligand>
        <name>Mg(2+)</name>
        <dbReference type="ChEBI" id="CHEBI:18420"/>
        <label>1</label>
        <note>catalytic</note>
    </ligand>
</feature>
<keyword evidence="4 5" id="KW-0460">Magnesium</keyword>
<keyword evidence="2 5" id="KW-0479">Metal-binding</keyword>
<feature type="binding site" evidence="5">
    <location>
        <position position="95"/>
    </location>
    <ligand>
        <name>Mg(2+)</name>
        <dbReference type="ChEBI" id="CHEBI:18420"/>
        <label>1</label>
        <note>catalytic</note>
    </ligand>
</feature>
<reference evidence="6 7" key="1">
    <citation type="submission" date="2019-11" db="EMBL/GenBank/DDBJ databases">
        <title>Whole-genome sequence of a Rhodoblastus acidophilus DSM 142.</title>
        <authorList>
            <person name="Kyndt J.A."/>
            <person name="Meyer T.E."/>
        </authorList>
    </citation>
    <scope>NUCLEOTIDE SEQUENCE [LARGE SCALE GENOMIC DNA]</scope>
    <source>
        <strain evidence="6 7">DSM 142</strain>
    </source>
</reference>
<sequence>MPQTFDPAALAPRVEAILRDAGRIALDHFRPGQTAAAEVTNKACGSPVSEADLRIDAFLHANLPALAPGCGWLSEEMVDNPERLDRDLVFIVDPIDGTRGFVSGDPCFAICIALVSQGRPLLGLVHAPALDQTFMALRGGGATCNGEKISVSTREDISGARLAAPDGLLADLSRSGLAFAPKPRLPSLAMRLLRVAEGGLDGALARHNACDWDIAAADLILHEAGGVLTDFEGRTPIYNRADTKHPALAAGPPGLQRELIAAARRGKRPV</sequence>
<dbReference type="OrthoDB" id="9785695at2"/>
<evidence type="ECO:0000256" key="4">
    <source>
        <dbReference type="ARBA" id="ARBA00022842"/>
    </source>
</evidence>
<evidence type="ECO:0000256" key="2">
    <source>
        <dbReference type="ARBA" id="ARBA00022723"/>
    </source>
</evidence>
<comment type="similarity">
    <text evidence="1">Belongs to the inositol monophosphatase superfamily.</text>
</comment>
<keyword evidence="3" id="KW-0378">Hydrolase</keyword>
<dbReference type="AlphaFoldDB" id="A0A6N8DQZ6"/>
<gene>
    <name evidence="6" type="ORF">GJ654_13310</name>
</gene>
<proteinExistence type="inferred from homology"/>
<dbReference type="Gene3D" id="3.30.540.10">
    <property type="entry name" value="Fructose-1,6-Bisphosphatase, subunit A, domain 1"/>
    <property type="match status" value="1"/>
</dbReference>
<dbReference type="EMBL" id="WNKS01000012">
    <property type="protein sequence ID" value="MTV31965.1"/>
    <property type="molecule type" value="Genomic_DNA"/>
</dbReference>
<dbReference type="InterPro" id="IPR020550">
    <property type="entry name" value="Inositol_monophosphatase_CS"/>
</dbReference>
<dbReference type="GO" id="GO:0007165">
    <property type="term" value="P:signal transduction"/>
    <property type="evidence" value="ECO:0007669"/>
    <property type="project" value="TreeGrafter"/>
</dbReference>
<evidence type="ECO:0000256" key="5">
    <source>
        <dbReference type="PIRSR" id="PIRSR600760-2"/>
    </source>
</evidence>
<dbReference type="GO" id="GO:0008934">
    <property type="term" value="F:inositol monophosphate 1-phosphatase activity"/>
    <property type="evidence" value="ECO:0007669"/>
    <property type="project" value="TreeGrafter"/>
</dbReference>
<name>A0A6N8DQZ6_RHOAC</name>
<dbReference type="Pfam" id="PF00459">
    <property type="entry name" value="Inositol_P"/>
    <property type="match status" value="1"/>
</dbReference>
<dbReference type="RefSeq" id="WP_155446658.1">
    <property type="nucleotide sequence ID" value="NZ_JAOQNR010000013.1"/>
</dbReference>
<dbReference type="PANTHER" id="PTHR20854:SF4">
    <property type="entry name" value="INOSITOL-1-MONOPHOSPHATASE-RELATED"/>
    <property type="match status" value="1"/>
</dbReference>
<evidence type="ECO:0000256" key="3">
    <source>
        <dbReference type="ARBA" id="ARBA00022801"/>
    </source>
</evidence>
<dbReference type="GO" id="GO:0046854">
    <property type="term" value="P:phosphatidylinositol phosphate biosynthetic process"/>
    <property type="evidence" value="ECO:0007669"/>
    <property type="project" value="InterPro"/>
</dbReference>
<dbReference type="InterPro" id="IPR020583">
    <property type="entry name" value="Inositol_monoP_metal-BS"/>
</dbReference>
<dbReference type="InterPro" id="IPR000760">
    <property type="entry name" value="Inositol_monophosphatase-like"/>
</dbReference>
<evidence type="ECO:0000313" key="7">
    <source>
        <dbReference type="Proteomes" id="UP000439113"/>
    </source>
</evidence>
<evidence type="ECO:0000256" key="1">
    <source>
        <dbReference type="ARBA" id="ARBA00009759"/>
    </source>
</evidence>
<dbReference type="PRINTS" id="PR00377">
    <property type="entry name" value="IMPHPHTASES"/>
</dbReference>
<dbReference type="Proteomes" id="UP000439113">
    <property type="component" value="Unassembled WGS sequence"/>
</dbReference>
<feature type="binding site" evidence="5">
    <location>
        <position position="96"/>
    </location>
    <ligand>
        <name>Mg(2+)</name>
        <dbReference type="ChEBI" id="CHEBI:18420"/>
        <label>1</label>
        <note>catalytic</note>
    </ligand>
</feature>
<comment type="cofactor">
    <cofactor evidence="5">
        <name>Mg(2+)</name>
        <dbReference type="ChEBI" id="CHEBI:18420"/>
    </cofactor>
</comment>
<dbReference type="SUPFAM" id="SSF56655">
    <property type="entry name" value="Carbohydrate phosphatase"/>
    <property type="match status" value="1"/>
</dbReference>
<protein>
    <submittedName>
        <fullName evidence="6">3'(2'),5'-bisphosphate nucleotidase CysQ</fullName>
    </submittedName>
</protein>